<feature type="domain" description="GPI inositol-deacylase PGAP1-like alpha/beta" evidence="4">
    <location>
        <begin position="98"/>
        <end position="161"/>
    </location>
</feature>
<comment type="subcellular location">
    <subcellularLocation>
        <location evidence="3">Endoplasmic reticulum membrane</location>
    </subcellularLocation>
</comment>
<dbReference type="RefSeq" id="XP_025511301.1">
    <property type="nucleotide sequence ID" value="XM_025656434.1"/>
</dbReference>
<feature type="domain" description="DUF7779" evidence="5">
    <location>
        <begin position="552"/>
        <end position="663"/>
    </location>
</feature>
<dbReference type="AlphaFoldDB" id="A0A8G1QTH5"/>
<reference evidence="6 7" key="1">
    <citation type="submission" date="2018-02" db="EMBL/GenBank/DDBJ databases">
        <title>The genomes of Aspergillus section Nigri reveals drivers in fungal speciation.</title>
        <authorList>
            <consortium name="DOE Joint Genome Institute"/>
            <person name="Vesth T.C."/>
            <person name="Nybo J."/>
            <person name="Theobald S."/>
            <person name="Brandl J."/>
            <person name="Frisvad J.C."/>
            <person name="Nielsen K.F."/>
            <person name="Lyhne E.K."/>
            <person name="Kogle M.E."/>
            <person name="Kuo A."/>
            <person name="Riley R."/>
            <person name="Clum A."/>
            <person name="Nolan M."/>
            <person name="Lipzen A."/>
            <person name="Salamov A."/>
            <person name="Henrissat B."/>
            <person name="Wiebenga A."/>
            <person name="De vries R.P."/>
            <person name="Grigoriev I.V."/>
            <person name="Mortensen U.H."/>
            <person name="Andersen M.R."/>
            <person name="Baker S.E."/>
        </authorList>
    </citation>
    <scope>NUCLEOTIDE SEQUENCE [LARGE SCALE GENOMIC DNA]</scope>
    <source>
        <strain evidence="6 7">CBS 112811</strain>
    </source>
</reference>
<dbReference type="Pfam" id="PF07819">
    <property type="entry name" value="PGAP1"/>
    <property type="match status" value="1"/>
</dbReference>
<keyword evidence="3" id="KW-0378">Hydrolase</keyword>
<gene>
    <name evidence="6" type="ORF">BO85DRAFT_381720</name>
</gene>
<dbReference type="InterPro" id="IPR012908">
    <property type="entry name" value="PGAP1-ab_dom-like"/>
</dbReference>
<dbReference type="SUPFAM" id="SSF53474">
    <property type="entry name" value="alpha/beta-Hydrolases"/>
    <property type="match status" value="1"/>
</dbReference>
<dbReference type="InterPro" id="IPR056681">
    <property type="entry name" value="DUF7779"/>
</dbReference>
<proteinExistence type="inferred from homology"/>
<comment type="similarity">
    <text evidence="3">Belongs to the GPI inositol-deacylase family.</text>
</comment>
<dbReference type="SUPFAM" id="SSF52540">
    <property type="entry name" value="P-loop containing nucleoside triphosphate hydrolases"/>
    <property type="match status" value="1"/>
</dbReference>
<dbReference type="InterPro" id="IPR029058">
    <property type="entry name" value="AB_hydrolase_fold"/>
</dbReference>
<evidence type="ECO:0000259" key="5">
    <source>
        <dbReference type="Pfam" id="PF25000"/>
    </source>
</evidence>
<accession>A0A8G1QTH5</accession>
<keyword evidence="3" id="KW-0653">Protein transport</keyword>
<dbReference type="GeneID" id="37159836"/>
<dbReference type="Gene3D" id="1.25.40.10">
    <property type="entry name" value="Tetratricopeptide repeat domain"/>
    <property type="match status" value="1"/>
</dbReference>
<dbReference type="EMBL" id="KZ825077">
    <property type="protein sequence ID" value="RAH53379.1"/>
    <property type="molecule type" value="Genomic_DNA"/>
</dbReference>
<dbReference type="Pfam" id="PF25000">
    <property type="entry name" value="DUF7779"/>
    <property type="match status" value="1"/>
</dbReference>
<dbReference type="Gene3D" id="3.40.50.1820">
    <property type="entry name" value="alpha/beta hydrolase"/>
    <property type="match status" value="1"/>
</dbReference>
<dbReference type="GO" id="GO:0005789">
    <property type="term" value="C:endoplasmic reticulum membrane"/>
    <property type="evidence" value="ECO:0007669"/>
    <property type="project" value="UniProtKB-SubCell"/>
</dbReference>
<dbReference type="Proteomes" id="UP000249526">
    <property type="component" value="Unassembled WGS sequence"/>
</dbReference>
<dbReference type="SUPFAM" id="SSF48452">
    <property type="entry name" value="TPR-like"/>
    <property type="match status" value="1"/>
</dbReference>
<evidence type="ECO:0000313" key="7">
    <source>
        <dbReference type="Proteomes" id="UP000249526"/>
    </source>
</evidence>
<keyword evidence="7" id="KW-1185">Reference proteome</keyword>
<dbReference type="Gene3D" id="3.40.50.300">
    <property type="entry name" value="P-loop containing nucleotide triphosphate hydrolases"/>
    <property type="match status" value="1"/>
</dbReference>
<organism evidence="6 7">
    <name type="scientific">Aspergillus piperis CBS 112811</name>
    <dbReference type="NCBI Taxonomy" id="1448313"/>
    <lineage>
        <taxon>Eukaryota</taxon>
        <taxon>Fungi</taxon>
        <taxon>Dikarya</taxon>
        <taxon>Ascomycota</taxon>
        <taxon>Pezizomycotina</taxon>
        <taxon>Eurotiomycetes</taxon>
        <taxon>Eurotiomycetidae</taxon>
        <taxon>Eurotiales</taxon>
        <taxon>Aspergillaceae</taxon>
        <taxon>Aspergillus</taxon>
        <taxon>Aspergillus subgen. Circumdati</taxon>
    </lineage>
</organism>
<sequence>MTGANKYGITVLYDPSSNRGEGKIHKPSDIVFDLVAIHGLNGDPFDTWTHKDTGVMWLRDLLPEALPNIRIATFGYNARFKNFTAQQDLRSISLKLLTELADIRSAAEEKIRPIVLVCHSLGGIVAKKALLIGCSDEQEKVQQAVYGILFLGTPHNGSNLAVMGKLMANIISACSPLRPPRTLIRDLQKDSEVLLEITEDFVKRRRTVHLVSFYELELTSIGPFIKKMIVEQQSAVLNVPHEITVPQFADHRNIVRFKSLQDRSFRPVVSRLKEFAGNLHDLSTLERTPHMERDPAIPFDISTVPCSTLFGRADILETMRMYFDRNKGRTRSIFALCGLEGGSGKTQTALHYLLTNTSKYKRGVAFLNASSIASLEADFDRLHDLLHLGDSKSKISSIKSWLARPENTEWLLVFDNADDLESVPIQKYLPAVNWGHVIITSRDQGLIGTVANEGHVLTPLAIEDAVQLLLERAGIQQPCQSEFEDAKAIAELLGSLPLALVQAGAFVRSRHRSLADYRRLYSTRRQDLLRFVSRLGDTEKAVLTAWEINFKQLEQESPDAIRILLLFSFLEPSTISEVILHRGTSSQKRWDEYGEVTEIRAEDEGVDARLSRVIQSEFDFDVAVEKLLAFSLISCNAGTNGFRNFSIHPLVQYCVMQRLSQSEVNSWRKQALLLICHAFPRNRYIEPLNGEMGRVILPHLSRVLAEYDAICIEDGEQGWFPRELASTLIAASRFSNANWKVEAISRAKKLMEDKNDLYLHAWLAYRESSILRMSGKHEESETALEFFLRRVSSEEDEKLTPRLNSHRGDLIISYSENLIRQRKFPEAKAELTEWTPLRAEYSTLERITLRARDITLGKVLRFQGLFREALDLLESVLRDSLLDDFFEGSGWYRALVSGIAELYCELNQPSDAERLLLRELEPMRERKTQDISTGRRLQLSLAEVYLLQHRYTEAESLLLALQRVFSTSGAPDYTTQVNIFRVWISLARISHLQLQWEEALPRWKNALVVLEQIGLGGGFNAGIVRCSIAHILMMTGREVEGTETLQAAKVNIASESRVFWIAVFNSQWCDFILGRVRL</sequence>
<dbReference type="EC" id="3.1.-.-" evidence="3"/>
<dbReference type="GO" id="GO:0015031">
    <property type="term" value="P:protein transport"/>
    <property type="evidence" value="ECO:0007669"/>
    <property type="project" value="UniProtKB-KW"/>
</dbReference>
<dbReference type="InterPro" id="IPR027417">
    <property type="entry name" value="P-loop_NTPase"/>
</dbReference>
<dbReference type="PANTHER" id="PTHR35205">
    <property type="entry name" value="NB-ARC AND TPR DOMAIN PROTEIN"/>
    <property type="match status" value="1"/>
</dbReference>
<evidence type="ECO:0000256" key="1">
    <source>
        <dbReference type="ARBA" id="ARBA00003496"/>
    </source>
</evidence>
<comment type="function">
    <text evidence="1 3">Involved in inositol deacylation of GPI-anchored proteins which plays important roles in the quality control and ER-associated degradation of GPI-anchored proteins.</text>
</comment>
<keyword evidence="3" id="KW-0472">Membrane</keyword>
<evidence type="ECO:0000256" key="2">
    <source>
        <dbReference type="ARBA" id="ARBA00015856"/>
    </source>
</evidence>
<keyword evidence="3" id="KW-0256">Endoplasmic reticulum</keyword>
<dbReference type="InterPro" id="IPR011990">
    <property type="entry name" value="TPR-like_helical_dom_sf"/>
</dbReference>
<evidence type="ECO:0000256" key="3">
    <source>
        <dbReference type="RuleBase" id="RU365011"/>
    </source>
</evidence>
<dbReference type="GO" id="GO:0016788">
    <property type="term" value="F:hydrolase activity, acting on ester bonds"/>
    <property type="evidence" value="ECO:0007669"/>
    <property type="project" value="InterPro"/>
</dbReference>
<name>A0A8G1QTH5_9EURO</name>
<dbReference type="PANTHER" id="PTHR35205:SF1">
    <property type="entry name" value="ZU5 DOMAIN-CONTAINING PROTEIN"/>
    <property type="match status" value="1"/>
</dbReference>
<keyword evidence="3" id="KW-0813">Transport</keyword>
<evidence type="ECO:0000313" key="6">
    <source>
        <dbReference type="EMBL" id="RAH53379.1"/>
    </source>
</evidence>
<evidence type="ECO:0000259" key="4">
    <source>
        <dbReference type="Pfam" id="PF07819"/>
    </source>
</evidence>
<protein>
    <recommendedName>
        <fullName evidence="2 3">GPI inositol-deacylase</fullName>
        <ecNumber evidence="3">3.1.-.-</ecNumber>
    </recommendedName>
</protein>